<dbReference type="GO" id="GO:0006281">
    <property type="term" value="P:DNA repair"/>
    <property type="evidence" value="ECO:0007669"/>
    <property type="project" value="InterPro"/>
</dbReference>
<dbReference type="PANTHER" id="PTHR21180">
    <property type="entry name" value="ENDONUCLEASE/EXONUCLEASE/PHOSPHATASE FAMILY DOMAIN-CONTAINING PROTEIN 1"/>
    <property type="match status" value="1"/>
</dbReference>
<keyword evidence="1" id="KW-0812">Transmembrane</keyword>
<dbReference type="PANTHER" id="PTHR21180:SF32">
    <property type="entry name" value="ENDONUCLEASE_EXONUCLEASE_PHOSPHATASE FAMILY DOMAIN-CONTAINING PROTEIN 1"/>
    <property type="match status" value="1"/>
</dbReference>
<dbReference type="EMBL" id="SCWE01000001">
    <property type="protein sequence ID" value="TDM02861.1"/>
    <property type="molecule type" value="Genomic_DNA"/>
</dbReference>
<evidence type="ECO:0000259" key="2">
    <source>
        <dbReference type="SMART" id="SM00278"/>
    </source>
</evidence>
<comment type="caution">
    <text evidence="3">The sequence shown here is derived from an EMBL/GenBank/DDBJ whole genome shotgun (WGS) entry which is preliminary data.</text>
</comment>
<feature type="domain" description="Helix-hairpin-helix DNA-binding motif class 1" evidence="2">
    <location>
        <begin position="188"/>
        <end position="207"/>
    </location>
</feature>
<dbReference type="InterPro" id="IPR010994">
    <property type="entry name" value="RuvA_2-like"/>
</dbReference>
<evidence type="ECO:0000313" key="3">
    <source>
        <dbReference type="EMBL" id="TDM02861.1"/>
    </source>
</evidence>
<dbReference type="AlphaFoldDB" id="A0A4R6BM95"/>
<keyword evidence="1" id="KW-0472">Membrane</keyword>
<accession>A0A4R6BM95</accession>
<dbReference type="Proteomes" id="UP000295328">
    <property type="component" value="Unassembled WGS sequence"/>
</dbReference>
<evidence type="ECO:0000256" key="1">
    <source>
        <dbReference type="SAM" id="Phobius"/>
    </source>
</evidence>
<dbReference type="SUPFAM" id="SSF47781">
    <property type="entry name" value="RuvA domain 2-like"/>
    <property type="match status" value="1"/>
</dbReference>
<dbReference type="InterPro" id="IPR051675">
    <property type="entry name" value="Endo/Exo/Phosphatase_dom_1"/>
</dbReference>
<dbReference type="Pfam" id="PF12836">
    <property type="entry name" value="HHH_3"/>
    <property type="match status" value="1"/>
</dbReference>
<protein>
    <recommendedName>
        <fullName evidence="2">Helix-hairpin-helix DNA-binding motif class 1 domain-containing protein</fullName>
    </recommendedName>
</protein>
<dbReference type="NCBIfam" id="TIGR00426">
    <property type="entry name" value="competence protein ComEA helix-hairpin-helix repeat region"/>
    <property type="match status" value="1"/>
</dbReference>
<dbReference type="InterPro" id="IPR003583">
    <property type="entry name" value="Hlx-hairpin-Hlx_DNA-bd_motif"/>
</dbReference>
<dbReference type="InterPro" id="IPR004509">
    <property type="entry name" value="Competence_ComEA_HhH"/>
</dbReference>
<dbReference type="SMART" id="SM00278">
    <property type="entry name" value="HhH1"/>
    <property type="match status" value="2"/>
</dbReference>
<sequence length="240" mass="26965">MLSGKKLKFNFYYVKINKNETSLRLYRGGVFLMDGLKDLIAEHKIKIGILIVIMTVALIMSLITKPSDSAPLEPLSEQKDKLEISTEVTTEVPAKKEMIVDVKGAVKHGGVYRTDQSKRVVDIIDLAEPLSNADMEAVNLSMQLTDQMVIYVPYKGEVKEEKFEMYGQTTTKNDSEGQVVNINTATESELQNIPGIGPKKAADILMYREQHNGFKSKEEIKEIKGIGDKTYMTLEPFIEL</sequence>
<gene>
    <name evidence="3" type="ORF">ERX37_01875</name>
</gene>
<dbReference type="GO" id="GO:0015628">
    <property type="term" value="P:protein secretion by the type II secretion system"/>
    <property type="evidence" value="ECO:0007669"/>
    <property type="project" value="TreeGrafter"/>
</dbReference>
<reference evidence="3 4" key="1">
    <citation type="submission" date="2019-01" db="EMBL/GenBank/DDBJ databases">
        <title>Draft genome sequences of the type strains of six Macrococcus species.</title>
        <authorList>
            <person name="Mazhar S."/>
            <person name="Altermann E."/>
            <person name="Hill C."/>
            <person name="Mcauliffe O."/>
        </authorList>
    </citation>
    <scope>NUCLEOTIDE SEQUENCE [LARGE SCALE GENOMIC DNA]</scope>
    <source>
        <strain evidence="3 4">CCM4809</strain>
    </source>
</reference>
<keyword evidence="1" id="KW-1133">Transmembrane helix</keyword>
<evidence type="ECO:0000313" key="4">
    <source>
        <dbReference type="Proteomes" id="UP000295328"/>
    </source>
</evidence>
<dbReference type="GO" id="GO:0003677">
    <property type="term" value="F:DNA binding"/>
    <property type="evidence" value="ECO:0007669"/>
    <property type="project" value="InterPro"/>
</dbReference>
<name>A0A4R6BM95_9STAP</name>
<dbReference type="GO" id="GO:0015627">
    <property type="term" value="C:type II protein secretion system complex"/>
    <property type="evidence" value="ECO:0007669"/>
    <property type="project" value="TreeGrafter"/>
</dbReference>
<proteinExistence type="predicted"/>
<keyword evidence="4" id="KW-1185">Reference proteome</keyword>
<dbReference type="Gene3D" id="1.10.150.280">
    <property type="entry name" value="AF1531-like domain"/>
    <property type="match status" value="1"/>
</dbReference>
<feature type="domain" description="Helix-hairpin-helix DNA-binding motif class 1" evidence="2">
    <location>
        <begin position="218"/>
        <end position="237"/>
    </location>
</feature>
<organism evidence="3 4">
    <name type="scientific">Macrococcus hajekii</name>
    <dbReference type="NCBI Taxonomy" id="198482"/>
    <lineage>
        <taxon>Bacteria</taxon>
        <taxon>Bacillati</taxon>
        <taxon>Bacillota</taxon>
        <taxon>Bacilli</taxon>
        <taxon>Bacillales</taxon>
        <taxon>Staphylococcaceae</taxon>
        <taxon>Macrococcus</taxon>
    </lineage>
</organism>
<dbReference type="OrthoDB" id="9790239at2"/>
<feature type="transmembrane region" description="Helical" evidence="1">
    <location>
        <begin position="47"/>
        <end position="64"/>
    </location>
</feature>